<protein>
    <submittedName>
        <fullName evidence="1">16764_t:CDS:1</fullName>
    </submittedName>
</protein>
<proteinExistence type="predicted"/>
<keyword evidence="2" id="KW-1185">Reference proteome</keyword>
<feature type="non-terminal residue" evidence="1">
    <location>
        <position position="1"/>
    </location>
</feature>
<reference evidence="1" key="1">
    <citation type="submission" date="2021-06" db="EMBL/GenBank/DDBJ databases">
        <authorList>
            <person name="Kallberg Y."/>
            <person name="Tangrot J."/>
            <person name="Rosling A."/>
        </authorList>
    </citation>
    <scope>NUCLEOTIDE SEQUENCE</scope>
    <source>
        <strain evidence="1">IL203A</strain>
    </source>
</reference>
<comment type="caution">
    <text evidence="1">The sequence shown here is derived from an EMBL/GenBank/DDBJ whole genome shotgun (WGS) entry which is preliminary data.</text>
</comment>
<feature type="non-terminal residue" evidence="1">
    <location>
        <position position="98"/>
    </location>
</feature>
<evidence type="ECO:0000313" key="1">
    <source>
        <dbReference type="EMBL" id="CAG8742006.1"/>
    </source>
</evidence>
<accession>A0ACA9QEJ4</accession>
<name>A0ACA9QEJ4_9GLOM</name>
<sequence length="98" mass="10930">VPTQENEKNLNLKAPAAILDPQKQVTQPMVPEPQKTPVQPMVSDYHITPIKNPQSNDIIPICDDIEQTDAKEETDESDVSEGRELISDPLLRSNLESL</sequence>
<evidence type="ECO:0000313" key="2">
    <source>
        <dbReference type="Proteomes" id="UP000789702"/>
    </source>
</evidence>
<dbReference type="Proteomes" id="UP000789702">
    <property type="component" value="Unassembled WGS sequence"/>
</dbReference>
<dbReference type="EMBL" id="CAJVPU010041663">
    <property type="protein sequence ID" value="CAG8742006.1"/>
    <property type="molecule type" value="Genomic_DNA"/>
</dbReference>
<gene>
    <name evidence="1" type="ORF">DHETER_LOCUS14105</name>
</gene>
<organism evidence="1 2">
    <name type="scientific">Dentiscutata heterogama</name>
    <dbReference type="NCBI Taxonomy" id="1316150"/>
    <lineage>
        <taxon>Eukaryota</taxon>
        <taxon>Fungi</taxon>
        <taxon>Fungi incertae sedis</taxon>
        <taxon>Mucoromycota</taxon>
        <taxon>Glomeromycotina</taxon>
        <taxon>Glomeromycetes</taxon>
        <taxon>Diversisporales</taxon>
        <taxon>Gigasporaceae</taxon>
        <taxon>Dentiscutata</taxon>
    </lineage>
</organism>